<sequence>MNRWILTHARLAFWLWTVPSLALLVWYAARNEGEGLMTAYALFALWEAAGFWGINGFLCGWARRPAFRAMDEYCDPEPLLELCRMVLKQNPKSLFYRVFEGYALALLGRRREAEDSAHMAAEQPRLWKNPPLLAVWLTQLPPEDPERERGELAMERLVRRLSPQKRAVLARAGTMRDRAAQIQEARPELEPLLLADLEQAGCTREQVAAHMALGIYYQRRGLENKAQEHLSFVVARGGRLAVRTEAERMLCRLSGKG</sequence>
<organism evidence="2 3">
    <name type="scientific">Flintibacter hominis</name>
    <dbReference type="NCBI Taxonomy" id="2763048"/>
    <lineage>
        <taxon>Bacteria</taxon>
        <taxon>Bacillati</taxon>
        <taxon>Bacillota</taxon>
        <taxon>Clostridia</taxon>
        <taxon>Eubacteriales</taxon>
        <taxon>Flintibacter</taxon>
    </lineage>
</organism>
<dbReference type="Proteomes" id="UP000628736">
    <property type="component" value="Unassembled WGS sequence"/>
</dbReference>
<feature type="transmembrane region" description="Helical" evidence="1">
    <location>
        <begin position="41"/>
        <end position="62"/>
    </location>
</feature>
<comment type="caution">
    <text evidence="2">The sequence shown here is derived from an EMBL/GenBank/DDBJ whole genome shotgun (WGS) entry which is preliminary data.</text>
</comment>
<protein>
    <recommendedName>
        <fullName evidence="4">Tetratricopeptide repeat protein</fullName>
    </recommendedName>
</protein>
<evidence type="ECO:0008006" key="4">
    <source>
        <dbReference type="Google" id="ProtNLM"/>
    </source>
</evidence>
<evidence type="ECO:0000256" key="1">
    <source>
        <dbReference type="SAM" id="Phobius"/>
    </source>
</evidence>
<dbReference type="Gene3D" id="1.25.40.10">
    <property type="entry name" value="Tetratricopeptide repeat domain"/>
    <property type="match status" value="1"/>
</dbReference>
<keyword evidence="3" id="KW-1185">Reference proteome</keyword>
<keyword evidence="1" id="KW-0812">Transmembrane</keyword>
<evidence type="ECO:0000313" key="3">
    <source>
        <dbReference type="Proteomes" id="UP000628736"/>
    </source>
</evidence>
<dbReference type="RefSeq" id="WP_186853179.1">
    <property type="nucleotide sequence ID" value="NZ_JACOPO010000008.1"/>
</dbReference>
<dbReference type="InterPro" id="IPR011990">
    <property type="entry name" value="TPR-like_helical_dom_sf"/>
</dbReference>
<dbReference type="AlphaFoldDB" id="A0A8J6MDM8"/>
<keyword evidence="1" id="KW-1133">Transmembrane helix</keyword>
<reference evidence="2" key="1">
    <citation type="submission" date="2020-08" db="EMBL/GenBank/DDBJ databases">
        <title>Genome public.</title>
        <authorList>
            <person name="Liu C."/>
            <person name="Sun Q."/>
        </authorList>
    </citation>
    <scope>NUCLEOTIDE SEQUENCE</scope>
    <source>
        <strain evidence="2">NSJ-23</strain>
    </source>
</reference>
<name>A0A8J6MDM8_9FIRM</name>
<gene>
    <name evidence="2" type="ORF">H8S11_11080</name>
</gene>
<evidence type="ECO:0000313" key="2">
    <source>
        <dbReference type="EMBL" id="MBC5723351.1"/>
    </source>
</evidence>
<accession>A0A8J6MDM8</accession>
<dbReference type="EMBL" id="JACOPO010000008">
    <property type="protein sequence ID" value="MBC5723351.1"/>
    <property type="molecule type" value="Genomic_DNA"/>
</dbReference>
<proteinExistence type="predicted"/>
<feature type="transmembrane region" description="Helical" evidence="1">
    <location>
        <begin position="12"/>
        <end position="29"/>
    </location>
</feature>
<keyword evidence="1" id="KW-0472">Membrane</keyword>